<name>A0A6P1ZQ59_9BACT</name>
<dbReference type="InterPro" id="IPR004838">
    <property type="entry name" value="NHTrfase_class1_PyrdxlP-BS"/>
</dbReference>
<dbReference type="InterPro" id="IPR015422">
    <property type="entry name" value="PyrdxlP-dep_Trfase_small"/>
</dbReference>
<dbReference type="NCBIfam" id="NF005305">
    <property type="entry name" value="PRK06836.1"/>
    <property type="match status" value="1"/>
</dbReference>
<keyword evidence="1 3" id="KW-0032">Aminotransferase</keyword>
<dbReference type="EC" id="2.6.1.-" evidence="1"/>
<dbReference type="PROSITE" id="PS00105">
    <property type="entry name" value="AA_TRANSFER_CLASS_1"/>
    <property type="match status" value="1"/>
</dbReference>
<dbReference type="InterPro" id="IPR015424">
    <property type="entry name" value="PyrdxlP-dep_Trfase"/>
</dbReference>
<reference evidence="3 4" key="1">
    <citation type="submission" date="2018-06" db="EMBL/GenBank/DDBJ databases">
        <title>Complete genome of Desulfovibrio marinus P48SEP.</title>
        <authorList>
            <person name="Crispim J.S."/>
            <person name="Vidigal P.M.P."/>
            <person name="Silva L.C.F."/>
            <person name="Araujo L.C."/>
            <person name="Laguardia C.N."/>
            <person name="Dias R.S."/>
            <person name="Sousa M.P."/>
            <person name="Paula S.O."/>
            <person name="Silva C."/>
        </authorList>
    </citation>
    <scope>NUCLEOTIDE SEQUENCE [LARGE SCALE GENOMIC DNA]</scope>
    <source>
        <strain evidence="3 4">P48SEP</strain>
    </source>
</reference>
<dbReference type="Proteomes" id="UP000434052">
    <property type="component" value="Unassembled WGS sequence"/>
</dbReference>
<protein>
    <recommendedName>
        <fullName evidence="1">Aminotransferase</fullName>
        <ecNumber evidence="1">2.6.1.-</ecNumber>
    </recommendedName>
</protein>
<dbReference type="PANTHER" id="PTHR42691:SF1">
    <property type="entry name" value="ASPARTATE AMINOTRANSFERASE YHDR-RELATED"/>
    <property type="match status" value="1"/>
</dbReference>
<dbReference type="CDD" id="cd00609">
    <property type="entry name" value="AAT_like"/>
    <property type="match status" value="1"/>
</dbReference>
<accession>A0A6P1ZQ59</accession>
<evidence type="ECO:0000313" key="4">
    <source>
        <dbReference type="Proteomes" id="UP000434052"/>
    </source>
</evidence>
<dbReference type="OrthoDB" id="9804474at2"/>
<comment type="cofactor">
    <cofactor evidence="1">
        <name>pyridoxal 5'-phosphate</name>
        <dbReference type="ChEBI" id="CHEBI:597326"/>
    </cofactor>
</comment>
<keyword evidence="1 3" id="KW-0808">Transferase</keyword>
<evidence type="ECO:0000259" key="2">
    <source>
        <dbReference type="Pfam" id="PF00155"/>
    </source>
</evidence>
<organism evidence="3 4">
    <name type="scientific">Oceanidesulfovibrio marinus</name>
    <dbReference type="NCBI Taxonomy" id="370038"/>
    <lineage>
        <taxon>Bacteria</taxon>
        <taxon>Pseudomonadati</taxon>
        <taxon>Thermodesulfobacteriota</taxon>
        <taxon>Desulfovibrionia</taxon>
        <taxon>Desulfovibrionales</taxon>
        <taxon>Desulfovibrionaceae</taxon>
        <taxon>Oceanidesulfovibrio</taxon>
    </lineage>
</organism>
<comment type="caution">
    <text evidence="3">The sequence shown here is derived from an EMBL/GenBank/DDBJ whole genome shotgun (WGS) entry which is preliminary data.</text>
</comment>
<proteinExistence type="inferred from homology"/>
<dbReference type="GO" id="GO:0008483">
    <property type="term" value="F:transaminase activity"/>
    <property type="evidence" value="ECO:0007669"/>
    <property type="project" value="UniProtKB-KW"/>
</dbReference>
<dbReference type="InterPro" id="IPR015421">
    <property type="entry name" value="PyrdxlP-dep_Trfase_major"/>
</dbReference>
<comment type="similarity">
    <text evidence="1">Belongs to the class-I pyridoxal-phosphate-dependent aminotransferase family.</text>
</comment>
<dbReference type="Gene3D" id="3.90.1150.10">
    <property type="entry name" value="Aspartate Aminotransferase, domain 1"/>
    <property type="match status" value="2"/>
</dbReference>
<evidence type="ECO:0000313" key="3">
    <source>
        <dbReference type="EMBL" id="TVM36647.1"/>
    </source>
</evidence>
<evidence type="ECO:0000256" key="1">
    <source>
        <dbReference type="RuleBase" id="RU000481"/>
    </source>
</evidence>
<dbReference type="Gene3D" id="3.40.640.10">
    <property type="entry name" value="Type I PLP-dependent aspartate aminotransferase-like (Major domain)"/>
    <property type="match status" value="1"/>
</dbReference>
<dbReference type="InterPro" id="IPR004839">
    <property type="entry name" value="Aminotransferase_I/II_large"/>
</dbReference>
<dbReference type="GO" id="GO:0030170">
    <property type="term" value="F:pyridoxal phosphate binding"/>
    <property type="evidence" value="ECO:0007669"/>
    <property type="project" value="InterPro"/>
</dbReference>
<gene>
    <name evidence="3" type="ORF">DQK91_01630</name>
</gene>
<dbReference type="SUPFAM" id="SSF53383">
    <property type="entry name" value="PLP-dependent transferases"/>
    <property type="match status" value="1"/>
</dbReference>
<dbReference type="Pfam" id="PF00155">
    <property type="entry name" value="Aminotran_1_2"/>
    <property type="match status" value="1"/>
</dbReference>
<dbReference type="AlphaFoldDB" id="A0A6P1ZQ59"/>
<dbReference type="PANTHER" id="PTHR42691">
    <property type="entry name" value="ASPARTATE AMINOTRANSFERASE YHDR-RELATED"/>
    <property type="match status" value="1"/>
</dbReference>
<dbReference type="EMBL" id="QMIF01000001">
    <property type="protein sequence ID" value="TVM36647.1"/>
    <property type="molecule type" value="Genomic_DNA"/>
</dbReference>
<dbReference type="RefSeq" id="WP_144233685.1">
    <property type="nucleotide sequence ID" value="NZ_QMIF01000001.1"/>
</dbReference>
<feature type="domain" description="Aminotransferase class I/classII large" evidence="2">
    <location>
        <begin position="39"/>
        <end position="389"/>
    </location>
</feature>
<sequence>MSVISQAVSEYLDKSSWIRKMFETGAALKAYHGEDAVCDFSLGNPDLSPPTCVSSTLDRLAKECNRSFAFGYMPNAGYPWLREKLAHYLSNEQQVSLSADDIVITCGAAGGLNAVMRAVFDPGDELLCPSPYFVEYGFYAANHGGTLKSVPAVAPDFNLDVEAMAAAITPKTRIVLVNSPHNPTGAIYPTETLEALAKAVDAKSQEYGRPIFLLADEPYRFLTYDGASTPPFLPISTNAIVVSSFSKNMSLAGERVGYIAVHPEMEDKDKLLAGVVLANRILGFVNAPAIGQHLVADGLGTAVDTTVYAKRRAAMAKVLEDAGIEFSMPKGGFYFFPKVPARFEGDDVAFVNRLAEELVLAVPGRGFGCPGYFRLTFCVDEDVITRSAEGFKRAVAG</sequence>